<accession>A0A410DZN2</accession>
<keyword evidence="1" id="KW-0540">Nuclease</keyword>
<name>A0A410DZN2_9CLOT</name>
<dbReference type="NCBIfam" id="NF004844">
    <property type="entry name" value="PRK06195.1"/>
    <property type="match status" value="1"/>
</dbReference>
<dbReference type="Proteomes" id="UP000286268">
    <property type="component" value="Chromosome"/>
</dbReference>
<dbReference type="GO" id="GO:0008408">
    <property type="term" value="F:3'-5' exonuclease activity"/>
    <property type="evidence" value="ECO:0007669"/>
    <property type="project" value="TreeGrafter"/>
</dbReference>
<gene>
    <name evidence="3" type="ORF">C1I91_24485</name>
</gene>
<organism evidence="3 4">
    <name type="scientific">Clostridium manihotivorum</name>
    <dbReference type="NCBI Taxonomy" id="2320868"/>
    <lineage>
        <taxon>Bacteria</taxon>
        <taxon>Bacillati</taxon>
        <taxon>Bacillota</taxon>
        <taxon>Clostridia</taxon>
        <taxon>Eubacteriales</taxon>
        <taxon>Clostridiaceae</taxon>
        <taxon>Clostridium</taxon>
    </lineage>
</organism>
<dbReference type="PANTHER" id="PTHR30231">
    <property type="entry name" value="DNA POLYMERASE III SUBUNIT EPSILON"/>
    <property type="match status" value="1"/>
</dbReference>
<dbReference type="Gene3D" id="3.30.420.10">
    <property type="entry name" value="Ribonuclease H-like superfamily/Ribonuclease H"/>
    <property type="match status" value="1"/>
</dbReference>
<dbReference type="InterPro" id="IPR012337">
    <property type="entry name" value="RNaseH-like_sf"/>
</dbReference>
<dbReference type="SUPFAM" id="SSF53098">
    <property type="entry name" value="Ribonuclease H-like"/>
    <property type="match status" value="1"/>
</dbReference>
<dbReference type="KEGG" id="cmah:C1I91_24485"/>
<feature type="domain" description="BRCT" evidence="2">
    <location>
        <begin position="216"/>
        <end position="311"/>
    </location>
</feature>
<proteinExistence type="predicted"/>
<evidence type="ECO:0000259" key="2">
    <source>
        <dbReference type="PROSITE" id="PS50172"/>
    </source>
</evidence>
<dbReference type="Pfam" id="PF00929">
    <property type="entry name" value="RNase_T"/>
    <property type="match status" value="1"/>
</dbReference>
<dbReference type="InterPro" id="IPR036420">
    <property type="entry name" value="BRCT_dom_sf"/>
</dbReference>
<evidence type="ECO:0000313" key="3">
    <source>
        <dbReference type="EMBL" id="QAA34540.1"/>
    </source>
</evidence>
<dbReference type="SMART" id="SM00479">
    <property type="entry name" value="EXOIII"/>
    <property type="match status" value="1"/>
</dbReference>
<dbReference type="OrthoDB" id="9776650at2"/>
<dbReference type="CDD" id="cd17748">
    <property type="entry name" value="BRCT_DNA_ligase_like"/>
    <property type="match status" value="1"/>
</dbReference>
<dbReference type="FunFam" id="3.30.420.10:FF:000045">
    <property type="entry name" value="3'-5' exonuclease DinG"/>
    <property type="match status" value="1"/>
</dbReference>
<keyword evidence="4" id="KW-1185">Reference proteome</keyword>
<evidence type="ECO:0000256" key="1">
    <source>
        <dbReference type="ARBA" id="ARBA00022839"/>
    </source>
</evidence>
<dbReference type="RefSeq" id="WP_128215252.1">
    <property type="nucleotide sequence ID" value="NZ_CP025746.1"/>
</dbReference>
<dbReference type="AlphaFoldDB" id="A0A410DZN2"/>
<dbReference type="PANTHER" id="PTHR30231:SF42">
    <property type="entry name" value="EXONUCLEASE"/>
    <property type="match status" value="1"/>
</dbReference>
<dbReference type="SUPFAM" id="SSF52113">
    <property type="entry name" value="BRCT domain"/>
    <property type="match status" value="1"/>
</dbReference>
<dbReference type="PROSITE" id="PS50172">
    <property type="entry name" value="BRCT"/>
    <property type="match status" value="1"/>
</dbReference>
<reference evidence="3 4" key="1">
    <citation type="submission" date="2018-01" db="EMBL/GenBank/DDBJ databases">
        <title>Genome Sequencing and Assembly of Anaerobacter polyendosporus strain CT4.</title>
        <authorList>
            <person name="Tachaapaikoon C."/>
            <person name="Sutheeworapong S."/>
            <person name="Jenjaroenpun P."/>
            <person name="Wongsurawat T."/>
            <person name="Nookeaw I."/>
            <person name="Cheawchanlertfa P."/>
            <person name="Kosugi A."/>
            <person name="Cheevadhanarak S."/>
            <person name="Ratanakhanokchai K."/>
        </authorList>
    </citation>
    <scope>NUCLEOTIDE SEQUENCE [LARGE SCALE GENOMIC DNA]</scope>
    <source>
        <strain evidence="3 4">CT4</strain>
    </source>
</reference>
<dbReference type="InterPro" id="IPR001357">
    <property type="entry name" value="BRCT_dom"/>
</dbReference>
<dbReference type="CDD" id="cd06130">
    <property type="entry name" value="DNA_pol_III_epsilon_like"/>
    <property type="match status" value="1"/>
</dbReference>
<dbReference type="InterPro" id="IPR036397">
    <property type="entry name" value="RNaseH_sf"/>
</dbReference>
<dbReference type="Gene3D" id="3.40.50.10190">
    <property type="entry name" value="BRCT domain"/>
    <property type="match status" value="1"/>
</dbReference>
<keyword evidence="1" id="KW-0269">Exonuclease</keyword>
<dbReference type="Pfam" id="PF00533">
    <property type="entry name" value="BRCT"/>
    <property type="match status" value="1"/>
</dbReference>
<protein>
    <submittedName>
        <fullName evidence="3">DNA polymerase III subunit epsilon</fullName>
    </submittedName>
</protein>
<keyword evidence="1" id="KW-0378">Hydrolase</keyword>
<evidence type="ECO:0000313" key="4">
    <source>
        <dbReference type="Proteomes" id="UP000286268"/>
    </source>
</evidence>
<sequence length="311" mass="35658">MNFIAIDFETANEKRNSPCSIGIVVVKDGQLVERIHHLIRPMEMRFMPINIGIHGIRPAMVEKEPEFDVVWEKIKHHFNGNLVIAHNASFDISVLRKTAELYDIELPTFQYICTMKLAKSFYKGIENAKLNTVNDFLGYEFKHHDALYDALACSNILLNISEELNCCDIDEISKLLGVTIGYVDRNEYKTSSTKGKVYKTSNKIHDYKKNRAFDELITEAFKDEVVVFTGKLNSMSRDEAMRVVRKLGGATGSSVSKKTTILVTNMKDIESLRKEEMSIKLRRATDLKAIGHNISFLDEEEFLKRFKYIKS</sequence>
<dbReference type="EMBL" id="CP025746">
    <property type="protein sequence ID" value="QAA34540.1"/>
    <property type="molecule type" value="Genomic_DNA"/>
</dbReference>
<dbReference type="GO" id="GO:0003676">
    <property type="term" value="F:nucleic acid binding"/>
    <property type="evidence" value="ECO:0007669"/>
    <property type="project" value="InterPro"/>
</dbReference>
<dbReference type="InterPro" id="IPR013520">
    <property type="entry name" value="Ribonucl_H"/>
</dbReference>
<dbReference type="GO" id="GO:0005829">
    <property type="term" value="C:cytosol"/>
    <property type="evidence" value="ECO:0007669"/>
    <property type="project" value="TreeGrafter"/>
</dbReference>